<dbReference type="AlphaFoldDB" id="A0A837D953"/>
<sequence length="184" mass="20320">MDGVADAVLAAPPRLGAVRLVAVDGPSGSGKSTFARELTATLRDRGVRTELISTDDFATWDDPVSWWPRLAEVLDRIAAGLPGRYRAWDWSTGRPRPGAEVRVAVPEVLVVEGVSAGRASVRPRLSRLCWVEVPCPEERLRRAVARDGEASRPMLEAWQRFERGWFAVDQTKRHADDVILPADV</sequence>
<gene>
    <name evidence="1" type="ORF">MINT15_12810</name>
</gene>
<dbReference type="EMBL" id="JRZE01000003">
    <property type="protein sequence ID" value="KHF44399.1"/>
    <property type="molecule type" value="Genomic_DNA"/>
</dbReference>
<protein>
    <submittedName>
        <fullName evidence="1">Uridine kinase</fullName>
    </submittedName>
</protein>
<dbReference type="SUPFAM" id="SSF52540">
    <property type="entry name" value="P-loop containing nucleoside triphosphate hydrolases"/>
    <property type="match status" value="1"/>
</dbReference>
<evidence type="ECO:0000313" key="2">
    <source>
        <dbReference type="Proteomes" id="UP000030848"/>
    </source>
</evidence>
<reference evidence="1 2" key="1">
    <citation type="submission" date="2014-10" db="EMBL/GenBank/DDBJ databases">
        <title>Genome sequence of Micropolyspora internatus JCM3315.</title>
        <authorList>
            <person name="Shin S.-K."/>
            <person name="Yi H."/>
        </authorList>
    </citation>
    <scope>NUCLEOTIDE SEQUENCE [LARGE SCALE GENOMIC DNA]</scope>
    <source>
        <strain evidence="1 2">JCM 3315</strain>
    </source>
</reference>
<dbReference type="Proteomes" id="UP000030848">
    <property type="component" value="Unassembled WGS sequence"/>
</dbReference>
<organism evidence="1 2">
    <name type="scientific">Saccharomonospora viridis</name>
    <dbReference type="NCBI Taxonomy" id="1852"/>
    <lineage>
        <taxon>Bacteria</taxon>
        <taxon>Bacillati</taxon>
        <taxon>Actinomycetota</taxon>
        <taxon>Actinomycetes</taxon>
        <taxon>Pseudonocardiales</taxon>
        <taxon>Pseudonocardiaceae</taxon>
        <taxon>Saccharomonospora</taxon>
    </lineage>
</organism>
<keyword evidence="1" id="KW-0418">Kinase</keyword>
<evidence type="ECO:0000313" key="1">
    <source>
        <dbReference type="EMBL" id="KHF44399.1"/>
    </source>
</evidence>
<name>A0A837D953_9PSEU</name>
<comment type="caution">
    <text evidence="1">The sequence shown here is derived from an EMBL/GenBank/DDBJ whole genome shotgun (WGS) entry which is preliminary data.</text>
</comment>
<accession>A0A837D953</accession>
<proteinExistence type="predicted"/>
<dbReference type="GO" id="GO:0016301">
    <property type="term" value="F:kinase activity"/>
    <property type="evidence" value="ECO:0007669"/>
    <property type="project" value="UniProtKB-KW"/>
</dbReference>
<dbReference type="Gene3D" id="3.40.50.300">
    <property type="entry name" value="P-loop containing nucleotide triphosphate hydrolases"/>
    <property type="match status" value="1"/>
</dbReference>
<keyword evidence="1" id="KW-0808">Transferase</keyword>
<dbReference type="InterPro" id="IPR027417">
    <property type="entry name" value="P-loop_NTPase"/>
</dbReference>